<feature type="region of interest" description="Disordered" evidence="1">
    <location>
        <begin position="1"/>
        <end position="52"/>
    </location>
</feature>
<dbReference type="EMBL" id="WKFB01001230">
    <property type="protein sequence ID" value="KAF6714566.1"/>
    <property type="molecule type" value="Genomic_DNA"/>
</dbReference>
<accession>A0A834BUP8</accession>
<organism evidence="2 3">
    <name type="scientific">Oryzias melastigma</name>
    <name type="common">Marine medaka</name>
    <dbReference type="NCBI Taxonomy" id="30732"/>
    <lineage>
        <taxon>Eukaryota</taxon>
        <taxon>Metazoa</taxon>
        <taxon>Chordata</taxon>
        <taxon>Craniata</taxon>
        <taxon>Vertebrata</taxon>
        <taxon>Euteleostomi</taxon>
        <taxon>Actinopterygii</taxon>
        <taxon>Neopterygii</taxon>
        <taxon>Teleostei</taxon>
        <taxon>Neoteleostei</taxon>
        <taxon>Acanthomorphata</taxon>
        <taxon>Ovalentaria</taxon>
        <taxon>Atherinomorphae</taxon>
        <taxon>Beloniformes</taxon>
        <taxon>Adrianichthyidae</taxon>
        <taxon>Oryziinae</taxon>
        <taxon>Oryzias</taxon>
    </lineage>
</organism>
<sequence length="85" mass="9399">MHVQEGDLGGEGERSSREGTRESGSCRRREKETREGESGREQRPATARLPLSAASRMSLSTAVGLLQNCERASWFVDCKTERLSS</sequence>
<reference evidence="2" key="1">
    <citation type="journal article" name="BMC Genomics">
        <title>Long-read sequencing and de novo genome assembly of marine medaka (Oryzias melastigma).</title>
        <authorList>
            <person name="Liang P."/>
            <person name="Saqib H.S.A."/>
            <person name="Ni X."/>
            <person name="Shen Y."/>
        </authorList>
    </citation>
    <scope>NUCLEOTIDE SEQUENCE</scope>
    <source>
        <strain evidence="2">Bigg-433</strain>
    </source>
</reference>
<name>A0A834BUP8_ORYME</name>
<proteinExistence type="predicted"/>
<evidence type="ECO:0000313" key="3">
    <source>
        <dbReference type="Proteomes" id="UP000646548"/>
    </source>
</evidence>
<feature type="compositionally biased region" description="Basic and acidic residues" evidence="1">
    <location>
        <begin position="11"/>
        <end position="43"/>
    </location>
</feature>
<evidence type="ECO:0000256" key="1">
    <source>
        <dbReference type="SAM" id="MobiDB-lite"/>
    </source>
</evidence>
<gene>
    <name evidence="2" type="ORF">FQA47_007066</name>
</gene>
<protein>
    <submittedName>
        <fullName evidence="2">Uncharacterized protein</fullName>
    </submittedName>
</protein>
<comment type="caution">
    <text evidence="2">The sequence shown here is derived from an EMBL/GenBank/DDBJ whole genome shotgun (WGS) entry which is preliminary data.</text>
</comment>
<evidence type="ECO:0000313" key="2">
    <source>
        <dbReference type="EMBL" id="KAF6714566.1"/>
    </source>
</evidence>
<dbReference type="AlphaFoldDB" id="A0A834BUP8"/>
<dbReference type="Proteomes" id="UP000646548">
    <property type="component" value="Unassembled WGS sequence"/>
</dbReference>